<dbReference type="STRING" id="48256.CLHUN_23140"/>
<sequence length="117" mass="12893">MPDMLELIKLAAIGAVNASKPVSLVFGEVTGVSPLKISVEQRLVLNEEQLVLTSNVRDYELDMTVSHFTGESDSHRHTYEGRKKFLVHNGLVVGDSVIMLQMQGGQNFVVLDKVVNI</sequence>
<dbReference type="InterPro" id="IPR022555">
    <property type="entry name" value="DUF2577"/>
</dbReference>
<dbReference type="AlphaFoldDB" id="A0A1V4SJ90"/>
<evidence type="ECO:0008006" key="3">
    <source>
        <dbReference type="Google" id="ProtNLM"/>
    </source>
</evidence>
<dbReference type="OrthoDB" id="95576at2"/>
<dbReference type="EMBL" id="MZGX01000014">
    <property type="protein sequence ID" value="OPX43833.1"/>
    <property type="molecule type" value="Genomic_DNA"/>
</dbReference>
<proteinExistence type="predicted"/>
<comment type="caution">
    <text evidence="1">The sequence shown here is derived from an EMBL/GenBank/DDBJ whole genome shotgun (WGS) entry which is preliminary data.</text>
</comment>
<reference evidence="1 2" key="1">
    <citation type="submission" date="2017-03" db="EMBL/GenBank/DDBJ databases">
        <title>Genome sequence of Clostridium hungatei DSM 14427.</title>
        <authorList>
            <person name="Poehlein A."/>
            <person name="Daniel R."/>
        </authorList>
    </citation>
    <scope>NUCLEOTIDE SEQUENCE [LARGE SCALE GENOMIC DNA]</scope>
    <source>
        <strain evidence="1 2">DSM 14427</strain>
    </source>
</reference>
<gene>
    <name evidence="1" type="ORF">CLHUN_23140</name>
</gene>
<keyword evidence="2" id="KW-1185">Reference proteome</keyword>
<dbReference type="Proteomes" id="UP000191554">
    <property type="component" value="Unassembled WGS sequence"/>
</dbReference>
<evidence type="ECO:0000313" key="2">
    <source>
        <dbReference type="Proteomes" id="UP000191554"/>
    </source>
</evidence>
<organism evidence="1 2">
    <name type="scientific">Ruminiclostridium hungatei</name>
    <name type="common">Clostridium hungatei</name>
    <dbReference type="NCBI Taxonomy" id="48256"/>
    <lineage>
        <taxon>Bacteria</taxon>
        <taxon>Bacillati</taxon>
        <taxon>Bacillota</taxon>
        <taxon>Clostridia</taxon>
        <taxon>Eubacteriales</taxon>
        <taxon>Oscillospiraceae</taxon>
        <taxon>Ruminiclostridium</taxon>
    </lineage>
</organism>
<evidence type="ECO:0000313" key="1">
    <source>
        <dbReference type="EMBL" id="OPX43833.1"/>
    </source>
</evidence>
<protein>
    <recommendedName>
        <fullName evidence="3">DUF2577 domain-containing protein</fullName>
    </recommendedName>
</protein>
<name>A0A1V4SJ90_RUMHU</name>
<accession>A0A1V4SJ90</accession>
<dbReference type="Pfam" id="PF10844">
    <property type="entry name" value="DUF2577"/>
    <property type="match status" value="1"/>
</dbReference>